<evidence type="ECO:0000256" key="4">
    <source>
        <dbReference type="ARBA" id="ARBA00022741"/>
    </source>
</evidence>
<evidence type="ECO:0000256" key="10">
    <source>
        <dbReference type="HAMAP-Rule" id="MF_00505"/>
    </source>
</evidence>
<protein>
    <recommendedName>
        <fullName evidence="9 10">Chaperone protein HtpG</fullName>
    </recommendedName>
    <alternativeName>
        <fullName evidence="10">Heat shock protein HtpG</fullName>
    </alternativeName>
    <alternativeName>
        <fullName evidence="10">High temperature protein G</fullName>
    </alternativeName>
</protein>
<organism evidence="13 14">
    <name type="scientific">SAR86 cluster bacterium BACL1 MAG-120820-bin45</name>
    <dbReference type="NCBI Taxonomy" id="1655612"/>
    <lineage>
        <taxon>Bacteria</taxon>
        <taxon>Pseudomonadati</taxon>
        <taxon>Pseudomonadota</taxon>
        <taxon>Gammaproteobacteria</taxon>
        <taxon>SAR86 cluster</taxon>
    </lineage>
</organism>
<dbReference type="HAMAP" id="MF_00505">
    <property type="entry name" value="HSP90"/>
    <property type="match status" value="1"/>
</dbReference>
<dbReference type="FunFam" id="3.30.565.10:FF:000009">
    <property type="entry name" value="Molecular chaperone HtpG"/>
    <property type="match status" value="1"/>
</dbReference>
<gene>
    <name evidence="10" type="primary">htpG</name>
    <name evidence="13" type="ORF">ABS10_01075</name>
</gene>
<comment type="subcellular location">
    <subcellularLocation>
        <location evidence="1 10">Cytoplasm</location>
    </subcellularLocation>
</comment>
<evidence type="ECO:0000256" key="1">
    <source>
        <dbReference type="ARBA" id="ARBA00004496"/>
    </source>
</evidence>
<dbReference type="SUPFAM" id="SSF110942">
    <property type="entry name" value="HSP90 C-terminal domain"/>
    <property type="match status" value="1"/>
</dbReference>
<evidence type="ECO:0000256" key="2">
    <source>
        <dbReference type="ARBA" id="ARBA00008239"/>
    </source>
</evidence>
<dbReference type="Gene3D" id="1.20.120.790">
    <property type="entry name" value="Heat shock protein 90, C-terminal domain"/>
    <property type="match status" value="1"/>
</dbReference>
<feature type="binding site" evidence="11">
    <location>
        <position position="332"/>
    </location>
    <ligand>
        <name>ATP</name>
        <dbReference type="ChEBI" id="CHEBI:30616"/>
    </ligand>
</feature>
<feature type="binding site" evidence="11">
    <location>
        <begin position="103"/>
        <end position="104"/>
    </location>
    <ligand>
        <name>ATP</name>
        <dbReference type="ChEBI" id="CHEBI:30616"/>
    </ligand>
</feature>
<dbReference type="GO" id="GO:0140662">
    <property type="term" value="F:ATP-dependent protein folding chaperone"/>
    <property type="evidence" value="ECO:0007669"/>
    <property type="project" value="InterPro"/>
</dbReference>
<dbReference type="PIRSF" id="PIRSF002583">
    <property type="entry name" value="Hsp90"/>
    <property type="match status" value="1"/>
</dbReference>
<evidence type="ECO:0000259" key="12">
    <source>
        <dbReference type="SMART" id="SM00387"/>
    </source>
</evidence>
<dbReference type="InterPro" id="IPR037196">
    <property type="entry name" value="HSP90_C"/>
</dbReference>
<feature type="binding site" evidence="11">
    <location>
        <begin position="125"/>
        <end position="130"/>
    </location>
    <ligand>
        <name>ATP</name>
        <dbReference type="ChEBI" id="CHEBI:30616"/>
    </ligand>
</feature>
<dbReference type="Proteomes" id="UP000051027">
    <property type="component" value="Unassembled WGS sequence"/>
</dbReference>
<dbReference type="PROSITE" id="PS00298">
    <property type="entry name" value="HSP90"/>
    <property type="match status" value="1"/>
</dbReference>
<evidence type="ECO:0000256" key="7">
    <source>
        <dbReference type="ARBA" id="ARBA00023186"/>
    </source>
</evidence>
<sequence>MKIMPRAKTKSFQTETKQLLQLMIHSLYSNKEIFLRELVSNGSDALDKIRFQSIENSKLLGDDSDLKINIHLNAQNNTITISDNGIGMNEEEIIQNIGTIAKSGTAQFLSEMAGEKKKDSNLIGQFGVGFYSVFMVADKVSVHSRGATAKAEEAVLWESSGEDTYQLSSIPKQDRGTTITVYLNEENKEFSELMRVKFLLQKYSQYINFPLILNPEEGEAETINDSDAIWLKSKRSVKDQEYKDFYKFISYDSNDPLAWIHNKVEGKQEYTSLLFIPEKSPYDLWNRDTPRGIKLFIQRVFIMDDAAHFLPLYLRFMKGVVDSSDLPLNVSREILQDHPLVDSIKKGLTKRVLDSLKKMQKDKPEDYQKFWKQFGLVIKEGPAEDYENSESIAELFLFASSLSDSRELDTTLDQYIGRLKDGEDKIYYSIADSYEAAANSPHIEHLKANDTEVLLLTDRIDEWLMSTLMQFKGKTLVNVAKEELDETENKPKITKEKQEIIDKLKTSLDAKVSDVVASSRLVDSAVCLVLSKNEPGAQLKRILEASGQSFGDSKPVFEVNLKHKLIKKLGTLSGKEFTNFSQFLFDYAVIAEGGTPKDPSKYLRQLDKYLA</sequence>
<comment type="subunit">
    <text evidence="10">Homodimer.</text>
</comment>
<dbReference type="EMBL" id="LICS01000027">
    <property type="protein sequence ID" value="KRO95538.1"/>
    <property type="molecule type" value="Genomic_DNA"/>
</dbReference>
<dbReference type="Gene3D" id="3.40.50.11260">
    <property type="match status" value="1"/>
</dbReference>
<feature type="binding site" evidence="11">
    <location>
        <position position="96"/>
    </location>
    <ligand>
        <name>ATP</name>
        <dbReference type="ChEBI" id="CHEBI:30616"/>
    </ligand>
</feature>
<dbReference type="AlphaFoldDB" id="A0A0R2UCM8"/>
<feature type="binding site" evidence="11">
    <location>
        <position position="177"/>
    </location>
    <ligand>
        <name>ATP</name>
        <dbReference type="ChEBI" id="CHEBI:30616"/>
    </ligand>
</feature>
<reference evidence="13 14" key="1">
    <citation type="submission" date="2015-10" db="EMBL/GenBank/DDBJ databases">
        <title>Metagenome-Assembled Genomes uncover a global brackish microbiome.</title>
        <authorList>
            <person name="Hugerth L.W."/>
            <person name="Larsson J."/>
            <person name="Alneberg J."/>
            <person name="Lindh M.V."/>
            <person name="Legrand C."/>
            <person name="Pinhassi J."/>
            <person name="Andersson A.F."/>
        </authorList>
    </citation>
    <scope>NUCLEOTIDE SEQUENCE [LARGE SCALE GENOMIC DNA]</scope>
    <source>
        <strain evidence="13">BACL1 MAG-120820-bin45</strain>
    </source>
</reference>
<comment type="function">
    <text evidence="8 10">Molecular chaperone. Has ATPase activity.</text>
</comment>
<dbReference type="SMART" id="SM00387">
    <property type="entry name" value="HATPase_c"/>
    <property type="match status" value="1"/>
</dbReference>
<evidence type="ECO:0000256" key="6">
    <source>
        <dbReference type="ARBA" id="ARBA00023016"/>
    </source>
</evidence>
<feature type="domain" description="Histidine kinase/HSP90-like ATPase" evidence="12">
    <location>
        <begin position="30"/>
        <end position="187"/>
    </location>
</feature>
<dbReference type="Pfam" id="PF13589">
    <property type="entry name" value="HATPase_c_3"/>
    <property type="match status" value="1"/>
</dbReference>
<dbReference type="Gene3D" id="3.30.565.10">
    <property type="entry name" value="Histidine kinase-like ATPase, C-terminal domain"/>
    <property type="match status" value="1"/>
</dbReference>
<dbReference type="PRINTS" id="PR00775">
    <property type="entry name" value="HEATSHOCK90"/>
</dbReference>
<dbReference type="SUPFAM" id="SSF55874">
    <property type="entry name" value="ATPase domain of HSP90 chaperone/DNA topoisomerase II/histidine kinase"/>
    <property type="match status" value="1"/>
</dbReference>
<evidence type="ECO:0000256" key="5">
    <source>
        <dbReference type="ARBA" id="ARBA00022840"/>
    </source>
</evidence>
<dbReference type="Pfam" id="PF00183">
    <property type="entry name" value="HSP90"/>
    <property type="match status" value="1"/>
</dbReference>
<dbReference type="Gene3D" id="3.30.230.80">
    <property type="match status" value="1"/>
</dbReference>
<evidence type="ECO:0000313" key="13">
    <source>
        <dbReference type="EMBL" id="KRO95538.1"/>
    </source>
</evidence>
<dbReference type="STRING" id="1655612.ABS10_01075"/>
<dbReference type="CDD" id="cd16927">
    <property type="entry name" value="HATPase_Hsp90-like"/>
    <property type="match status" value="1"/>
</dbReference>
<dbReference type="GO" id="GO:0016887">
    <property type="term" value="F:ATP hydrolysis activity"/>
    <property type="evidence" value="ECO:0007669"/>
    <property type="project" value="InterPro"/>
</dbReference>
<dbReference type="InterPro" id="IPR001404">
    <property type="entry name" value="Hsp90_fam"/>
</dbReference>
<dbReference type="InterPro" id="IPR020568">
    <property type="entry name" value="Ribosomal_Su5_D2-typ_SF"/>
</dbReference>
<name>A0A0R2UCM8_9GAMM</name>
<dbReference type="InterPro" id="IPR019805">
    <property type="entry name" value="Heat_shock_protein_90_CS"/>
</dbReference>
<dbReference type="PANTHER" id="PTHR11528">
    <property type="entry name" value="HEAT SHOCK PROTEIN 90 FAMILY MEMBER"/>
    <property type="match status" value="1"/>
</dbReference>
<proteinExistence type="inferred from homology"/>
<feature type="region of interest" description="A; substrate-binding" evidence="10">
    <location>
        <begin position="1"/>
        <end position="332"/>
    </location>
</feature>
<evidence type="ECO:0000256" key="3">
    <source>
        <dbReference type="ARBA" id="ARBA00022490"/>
    </source>
</evidence>
<evidence type="ECO:0000313" key="14">
    <source>
        <dbReference type="Proteomes" id="UP000051027"/>
    </source>
</evidence>
<feature type="binding site" evidence="11">
    <location>
        <position position="102"/>
    </location>
    <ligand>
        <name>ATP</name>
        <dbReference type="ChEBI" id="CHEBI:30616"/>
    </ligand>
</feature>
<dbReference type="InterPro" id="IPR020575">
    <property type="entry name" value="Hsp90_N"/>
</dbReference>
<feature type="region of interest" description="C" evidence="10">
    <location>
        <begin position="542"/>
        <end position="611"/>
    </location>
</feature>
<dbReference type="InterPro" id="IPR036890">
    <property type="entry name" value="HATPase_C_sf"/>
</dbReference>
<evidence type="ECO:0000256" key="9">
    <source>
        <dbReference type="ARBA" id="ARBA00070675"/>
    </source>
</evidence>
<dbReference type="GO" id="GO:0005524">
    <property type="term" value="F:ATP binding"/>
    <property type="evidence" value="ECO:0007669"/>
    <property type="project" value="UniProtKB-UniRule"/>
</dbReference>
<feature type="binding site" evidence="11">
    <location>
        <position position="83"/>
    </location>
    <ligand>
        <name>ATP</name>
        <dbReference type="ChEBI" id="CHEBI:30616"/>
    </ligand>
</feature>
<accession>A0A0R2UCM8</accession>
<dbReference type="SUPFAM" id="SSF54211">
    <property type="entry name" value="Ribosomal protein S5 domain 2-like"/>
    <property type="match status" value="1"/>
</dbReference>
<evidence type="ECO:0000256" key="8">
    <source>
        <dbReference type="ARBA" id="ARBA00058590"/>
    </source>
</evidence>
<keyword evidence="7 10" id="KW-0143">Chaperone</keyword>
<dbReference type="NCBIfam" id="NF003555">
    <property type="entry name" value="PRK05218.1"/>
    <property type="match status" value="1"/>
</dbReference>
<dbReference type="GO" id="GO:0005737">
    <property type="term" value="C:cytoplasm"/>
    <property type="evidence" value="ECO:0007669"/>
    <property type="project" value="UniProtKB-SubCell"/>
</dbReference>
<feature type="binding site" evidence="11">
    <location>
        <position position="37"/>
    </location>
    <ligand>
        <name>ATP</name>
        <dbReference type="ChEBI" id="CHEBI:30616"/>
    </ligand>
</feature>
<comment type="similarity">
    <text evidence="2 10">Belongs to the heat shock protein 90 family.</text>
</comment>
<feature type="binding site" evidence="11">
    <location>
        <position position="41"/>
    </location>
    <ligand>
        <name>ATP</name>
        <dbReference type="ChEBI" id="CHEBI:30616"/>
    </ligand>
</feature>
<keyword evidence="4 10" id="KW-0547">Nucleotide-binding</keyword>
<comment type="caution">
    <text evidence="10">Lacks conserved residue(s) required for the propagation of feature annotation.</text>
</comment>
<dbReference type="InterPro" id="IPR003594">
    <property type="entry name" value="HATPase_dom"/>
</dbReference>
<keyword evidence="3 10" id="KW-0963">Cytoplasm</keyword>
<evidence type="ECO:0000256" key="11">
    <source>
        <dbReference type="PIRSR" id="PIRSR002583-1"/>
    </source>
</evidence>
<feature type="binding site" evidence="11">
    <location>
        <position position="88"/>
    </location>
    <ligand>
        <name>ATP</name>
        <dbReference type="ChEBI" id="CHEBI:30616"/>
    </ligand>
</feature>
<dbReference type="GO" id="GO:0051082">
    <property type="term" value="F:unfolded protein binding"/>
    <property type="evidence" value="ECO:0007669"/>
    <property type="project" value="UniProtKB-UniRule"/>
</dbReference>
<comment type="caution">
    <text evidence="13">The sequence shown here is derived from an EMBL/GenBank/DDBJ whole genome shotgun (WGS) entry which is preliminary data.</text>
</comment>
<keyword evidence="5 10" id="KW-0067">ATP-binding</keyword>
<keyword evidence="6 10" id="KW-0346">Stress response</keyword>
<dbReference type="FunFam" id="3.30.230.80:FF:000002">
    <property type="entry name" value="Molecular chaperone HtpG"/>
    <property type="match status" value="1"/>
</dbReference>